<dbReference type="InterPro" id="IPR007823">
    <property type="entry name" value="RRP8"/>
</dbReference>
<evidence type="ECO:0000256" key="2">
    <source>
        <dbReference type="ARBA" id="ARBA00006301"/>
    </source>
</evidence>
<dbReference type="GO" id="GO:0042149">
    <property type="term" value="P:cellular response to glucose starvation"/>
    <property type="evidence" value="ECO:0007669"/>
    <property type="project" value="TreeGrafter"/>
</dbReference>
<evidence type="ECO:0000256" key="9">
    <source>
        <dbReference type="ARBA" id="ARBA00022853"/>
    </source>
</evidence>
<reference evidence="14" key="1">
    <citation type="journal article" date="2020" name="J. Eukaryot. Microbiol.">
        <title>De novo Sequencing, Assembly and Annotation of the Transcriptome for the Free-Living Testate Amoeba Arcella intermedia.</title>
        <authorList>
            <person name="Ribeiro G.M."/>
            <person name="Porfirio-Sousa A.L."/>
            <person name="Maurer-Alcala X.X."/>
            <person name="Katz L.A."/>
            <person name="Lahr D.J.G."/>
        </authorList>
    </citation>
    <scope>NUCLEOTIDE SEQUENCE</scope>
</reference>
<dbReference type="GO" id="GO:0008168">
    <property type="term" value="F:methyltransferase activity"/>
    <property type="evidence" value="ECO:0007669"/>
    <property type="project" value="UniProtKB-KW"/>
</dbReference>
<organism evidence="14">
    <name type="scientific">Arcella intermedia</name>
    <dbReference type="NCBI Taxonomy" id="1963864"/>
    <lineage>
        <taxon>Eukaryota</taxon>
        <taxon>Amoebozoa</taxon>
        <taxon>Tubulinea</taxon>
        <taxon>Elardia</taxon>
        <taxon>Arcellinida</taxon>
        <taxon>Sphaerothecina</taxon>
        <taxon>Arcellidae</taxon>
        <taxon>Arcella</taxon>
    </lineage>
</organism>
<evidence type="ECO:0000256" key="7">
    <source>
        <dbReference type="ARBA" id="ARBA00022679"/>
    </source>
</evidence>
<dbReference type="GO" id="GO:0005730">
    <property type="term" value="C:nucleolus"/>
    <property type="evidence" value="ECO:0007669"/>
    <property type="project" value="UniProtKB-SubCell"/>
</dbReference>
<keyword evidence="12 13" id="KW-0539">Nucleus</keyword>
<dbReference type="PANTHER" id="PTHR12787:SF0">
    <property type="entry name" value="RIBOSOMAL RNA-PROCESSING PROTEIN 8"/>
    <property type="match status" value="1"/>
</dbReference>
<dbReference type="GO" id="GO:0033553">
    <property type="term" value="C:rDNA heterochromatin"/>
    <property type="evidence" value="ECO:0007669"/>
    <property type="project" value="TreeGrafter"/>
</dbReference>
<comment type="similarity">
    <text evidence="2 13">Belongs to the methyltransferase superfamily. RRP8 family.</text>
</comment>
<dbReference type="GO" id="GO:0006364">
    <property type="term" value="P:rRNA processing"/>
    <property type="evidence" value="ECO:0007669"/>
    <property type="project" value="UniProtKB-UniRule"/>
</dbReference>
<keyword evidence="8 13" id="KW-0949">S-adenosyl-L-methionine</keyword>
<keyword evidence="7 13" id="KW-0808">Transferase</keyword>
<name>A0A6B2LH91_9EUKA</name>
<comment type="function">
    <text evidence="13">Probable methyltransferase required to silence rDNA.</text>
</comment>
<proteinExistence type="inferred from homology"/>
<keyword evidence="10" id="KW-0805">Transcription regulation</keyword>
<evidence type="ECO:0000256" key="4">
    <source>
        <dbReference type="ARBA" id="ARBA00022491"/>
    </source>
</evidence>
<dbReference type="InterPro" id="IPR029063">
    <property type="entry name" value="SAM-dependent_MTases_sf"/>
</dbReference>
<dbReference type="GO" id="GO:0005677">
    <property type="term" value="C:chromatin silencing complex"/>
    <property type="evidence" value="ECO:0007669"/>
    <property type="project" value="TreeGrafter"/>
</dbReference>
<dbReference type="PANTHER" id="PTHR12787">
    <property type="entry name" value="RIBOSOMAL RNA-PROCESSING PROTEIN 8"/>
    <property type="match status" value="1"/>
</dbReference>
<dbReference type="AlphaFoldDB" id="A0A6B2LH91"/>
<evidence type="ECO:0000256" key="10">
    <source>
        <dbReference type="ARBA" id="ARBA00023015"/>
    </source>
</evidence>
<dbReference type="Gene3D" id="1.10.10.2150">
    <property type="entry name" value="Ribosomal RNA-processing protein 8, N-terminal domain"/>
    <property type="match status" value="1"/>
</dbReference>
<keyword evidence="9" id="KW-0156">Chromatin regulator</keyword>
<accession>A0A6B2LH91</accession>
<keyword evidence="4" id="KW-0678">Repressor</keyword>
<dbReference type="Pfam" id="PF05148">
    <property type="entry name" value="Methyltransf_8"/>
    <property type="match status" value="1"/>
</dbReference>
<dbReference type="EC" id="2.1.1.-" evidence="13"/>
<dbReference type="SUPFAM" id="SSF53335">
    <property type="entry name" value="S-adenosyl-L-methionine-dependent methyltransferases"/>
    <property type="match status" value="1"/>
</dbReference>
<dbReference type="GO" id="GO:0000183">
    <property type="term" value="P:rDNA heterochromatin formation"/>
    <property type="evidence" value="ECO:0007669"/>
    <property type="project" value="TreeGrafter"/>
</dbReference>
<evidence type="ECO:0000256" key="13">
    <source>
        <dbReference type="RuleBase" id="RU365074"/>
    </source>
</evidence>
<evidence type="ECO:0000313" key="14">
    <source>
        <dbReference type="EMBL" id="NDV36446.1"/>
    </source>
</evidence>
<dbReference type="CDD" id="cd02440">
    <property type="entry name" value="AdoMet_MTases"/>
    <property type="match status" value="1"/>
</dbReference>
<dbReference type="InterPro" id="IPR042036">
    <property type="entry name" value="RRP8_N"/>
</dbReference>
<evidence type="ECO:0000256" key="11">
    <source>
        <dbReference type="ARBA" id="ARBA00023163"/>
    </source>
</evidence>
<sequence>MEAKLSGAQFRWLNEKLYTSQSDTSFDFFQENPDMFQLYHDGFRTQVSKWPVNPLDVIISELKKLPDDRVIADFGCGEAVLAKSLPEKKVYSLDLVAKAENVIVCDMAKVPLADDSVDVAVFCLSLMGTNVVDFLMEARRVLKLNGTLKIAEVKSRFDDNLDQFISLLASLGFRLSTKDEQNTMFTLLNCQYVNKGPPLTPLPPFHFKSCKYKKR</sequence>
<comment type="subcellular location">
    <subcellularLocation>
        <location evidence="1 13">Nucleus</location>
        <location evidence="1 13">Nucleolus</location>
    </subcellularLocation>
</comment>
<evidence type="ECO:0000256" key="8">
    <source>
        <dbReference type="ARBA" id="ARBA00022691"/>
    </source>
</evidence>
<dbReference type="FunFam" id="1.10.10.2150:FF:000001">
    <property type="entry name" value="Ribosomal RNA-processing protein 8"/>
    <property type="match status" value="1"/>
</dbReference>
<dbReference type="Gene3D" id="3.40.50.150">
    <property type="entry name" value="Vaccinia Virus protein VP39"/>
    <property type="match status" value="1"/>
</dbReference>
<dbReference type="FunFam" id="3.40.50.150:FF:000068">
    <property type="entry name" value="Ribosomal RNA-processing protein 8"/>
    <property type="match status" value="1"/>
</dbReference>
<keyword evidence="5 13" id="KW-0698">rRNA processing</keyword>
<evidence type="ECO:0000256" key="5">
    <source>
        <dbReference type="ARBA" id="ARBA00022552"/>
    </source>
</evidence>
<evidence type="ECO:0000256" key="1">
    <source>
        <dbReference type="ARBA" id="ARBA00004604"/>
    </source>
</evidence>
<dbReference type="GO" id="GO:0046015">
    <property type="term" value="P:regulation of transcription by glucose"/>
    <property type="evidence" value="ECO:0007669"/>
    <property type="project" value="TreeGrafter"/>
</dbReference>
<evidence type="ECO:0000256" key="6">
    <source>
        <dbReference type="ARBA" id="ARBA00022603"/>
    </source>
</evidence>
<evidence type="ECO:0000256" key="12">
    <source>
        <dbReference type="ARBA" id="ARBA00023242"/>
    </source>
</evidence>
<dbReference type="EMBL" id="GIBP01007477">
    <property type="protein sequence ID" value="NDV36446.1"/>
    <property type="molecule type" value="Transcribed_RNA"/>
</dbReference>
<evidence type="ECO:0000256" key="3">
    <source>
        <dbReference type="ARBA" id="ARBA00020203"/>
    </source>
</evidence>
<keyword evidence="6 13" id="KW-0489">Methyltransferase</keyword>
<keyword evidence="11" id="KW-0804">Transcription</keyword>
<dbReference type="GO" id="GO:0032259">
    <property type="term" value="P:methylation"/>
    <property type="evidence" value="ECO:0007669"/>
    <property type="project" value="UniProtKB-KW"/>
</dbReference>
<protein>
    <recommendedName>
        <fullName evidence="3 13">Ribosomal RNA-processing protein 8</fullName>
        <ecNumber evidence="13">2.1.1.-</ecNumber>
    </recommendedName>
</protein>